<evidence type="ECO:0000313" key="3">
    <source>
        <dbReference type="EMBL" id="MBB4135328.1"/>
    </source>
</evidence>
<reference evidence="3 4" key="1">
    <citation type="submission" date="2020-08" db="EMBL/GenBank/DDBJ databases">
        <title>Sequencing the genomes of 1000 actinobacteria strains.</title>
        <authorList>
            <person name="Klenk H.-P."/>
        </authorList>
    </citation>
    <scope>NUCLEOTIDE SEQUENCE [LARGE SCALE GENOMIC DNA]</scope>
    <source>
        <strain evidence="3 4">DSM 45298</strain>
    </source>
</reference>
<evidence type="ECO:0000259" key="2">
    <source>
        <dbReference type="Pfam" id="PF07510"/>
    </source>
</evidence>
<evidence type="ECO:0000256" key="1">
    <source>
        <dbReference type="SAM" id="MobiDB-lite"/>
    </source>
</evidence>
<proteinExistence type="predicted"/>
<keyword evidence="4" id="KW-1185">Reference proteome</keyword>
<dbReference type="InterPro" id="IPR011089">
    <property type="entry name" value="GmrSD_C"/>
</dbReference>
<dbReference type="PANTHER" id="PTHR24094:SF15">
    <property type="entry name" value="AMP-DEPENDENT SYNTHETASE_LIGASE DOMAIN-CONTAINING PROTEIN-RELATED"/>
    <property type="match status" value="1"/>
</dbReference>
<dbReference type="PANTHER" id="PTHR24094">
    <property type="entry name" value="SECRETED PROTEIN"/>
    <property type="match status" value="1"/>
</dbReference>
<dbReference type="Pfam" id="PF07510">
    <property type="entry name" value="GmrSD_C"/>
    <property type="match status" value="1"/>
</dbReference>
<dbReference type="Proteomes" id="UP000551501">
    <property type="component" value="Unassembled WGS sequence"/>
</dbReference>
<feature type="region of interest" description="Disordered" evidence="1">
    <location>
        <begin position="54"/>
        <end position="81"/>
    </location>
</feature>
<accession>A0A840EYC5</accession>
<feature type="compositionally biased region" description="Low complexity" evidence="1">
    <location>
        <begin position="65"/>
        <end position="80"/>
    </location>
</feature>
<dbReference type="RefSeq" id="WP_183370384.1">
    <property type="nucleotide sequence ID" value="NZ_JACIFP010000001.1"/>
</dbReference>
<sequence length="268" mass="28735">MSLFSDHSSVRLAAVTAVAAAGLVVSGCALPDEARTDVSWSSTAIDGHSIVEDAPVTSASPSPVEPTTPIEPATPTTGPASNALATLETIPVKGRAPKTGYTRSQFGKGWIDDVDVEGGHNGCDTRNDILRRDLIDLTTKPKTRDCVILTGILDDVYTGKVIDFQRGETTSNAVQIDHVVALSDAWQKGAQQLTADERKSFANDPLNLQAVDGPTNARKKDGDAATWLPPNRAYRCTYVSRQIEVKASYRLWVTKAEKEAMQRVLAAC</sequence>
<name>A0A840EYC5_9ACTN</name>
<gene>
    <name evidence="3" type="ORF">BKA16_001880</name>
</gene>
<dbReference type="EMBL" id="JACIFP010000001">
    <property type="protein sequence ID" value="MBB4135328.1"/>
    <property type="molecule type" value="Genomic_DNA"/>
</dbReference>
<comment type="caution">
    <text evidence="3">The sequence shown here is derived from an EMBL/GenBank/DDBJ whole genome shotgun (WGS) entry which is preliminary data.</text>
</comment>
<evidence type="ECO:0000313" key="4">
    <source>
        <dbReference type="Proteomes" id="UP000551501"/>
    </source>
</evidence>
<dbReference type="AlphaFoldDB" id="A0A840EYC5"/>
<protein>
    <recommendedName>
        <fullName evidence="2">GmrSD restriction endonucleases C-terminal domain-containing protein</fullName>
    </recommendedName>
</protein>
<organism evidence="3 4">
    <name type="scientific">Gordonia humi</name>
    <dbReference type="NCBI Taxonomy" id="686429"/>
    <lineage>
        <taxon>Bacteria</taxon>
        <taxon>Bacillati</taxon>
        <taxon>Actinomycetota</taxon>
        <taxon>Actinomycetes</taxon>
        <taxon>Mycobacteriales</taxon>
        <taxon>Gordoniaceae</taxon>
        <taxon>Gordonia</taxon>
    </lineage>
</organism>
<feature type="domain" description="GmrSD restriction endonucleases C-terminal" evidence="2">
    <location>
        <begin position="124"/>
        <end position="263"/>
    </location>
</feature>